<evidence type="ECO:0000313" key="2">
    <source>
        <dbReference type="Proteomes" id="UP000018720"/>
    </source>
</evidence>
<organism evidence="1 2">
    <name type="scientific">Leptospira licerasiae str. MMD4847</name>
    <dbReference type="NCBI Taxonomy" id="1049971"/>
    <lineage>
        <taxon>Bacteria</taxon>
        <taxon>Pseudomonadati</taxon>
        <taxon>Spirochaetota</taxon>
        <taxon>Spirochaetia</taxon>
        <taxon>Leptospirales</taxon>
        <taxon>Leptospiraceae</taxon>
        <taxon>Leptospira</taxon>
    </lineage>
</organism>
<reference evidence="1 2" key="1">
    <citation type="submission" date="2012-08" db="EMBL/GenBank/DDBJ databases">
        <authorList>
            <person name="Harkins D.M."/>
            <person name="Durkin A.S."/>
            <person name="Selengut J.D."/>
            <person name="Sanka R."/>
            <person name="DePew J."/>
            <person name="Purushe J."/>
            <person name="Matthias M.A."/>
            <person name="Vinetz J.M."/>
            <person name="Sutton G.G."/>
            <person name="Nelson W.C."/>
            <person name="Fouts D.E."/>
        </authorList>
    </citation>
    <scope>NUCLEOTIDE SEQUENCE [LARGE SCALE GENOMIC DNA]</scope>
    <source>
        <strain evidence="1 2">MMD4847</strain>
    </source>
</reference>
<gene>
    <name evidence="1" type="ORF">LEP1GSC178_1749</name>
</gene>
<keyword evidence="2" id="KW-1185">Reference proteome</keyword>
<evidence type="ECO:0008006" key="3">
    <source>
        <dbReference type="Google" id="ProtNLM"/>
    </source>
</evidence>
<evidence type="ECO:0000313" key="1">
    <source>
        <dbReference type="EMBL" id="EJZ41248.1"/>
    </source>
</evidence>
<proteinExistence type="predicted"/>
<sequence>MINPSIPEAVFVLSPNELALIKMFAKALKNNATMKMIITVNFIYLSQEFDYCFLVISP</sequence>
<dbReference type="Proteomes" id="UP000018720">
    <property type="component" value="Unassembled WGS sequence"/>
</dbReference>
<protein>
    <recommendedName>
        <fullName evidence="3">Toxin-antitoxin system, toxin component</fullName>
    </recommendedName>
</protein>
<dbReference type="EMBL" id="AHOM02000010">
    <property type="protein sequence ID" value="EJZ41248.1"/>
    <property type="molecule type" value="Genomic_DNA"/>
</dbReference>
<accession>A0ABN0H6H1</accession>
<name>A0ABN0H6H1_9LEPT</name>
<comment type="caution">
    <text evidence="1">The sequence shown here is derived from an EMBL/GenBank/DDBJ whole genome shotgun (WGS) entry which is preliminary data.</text>
</comment>